<comment type="subcellular location">
    <subcellularLocation>
        <location evidence="1 12">Cytoplasm</location>
    </subcellularLocation>
</comment>
<dbReference type="InterPro" id="IPR046886">
    <property type="entry name" value="RsmE_MTase_dom"/>
</dbReference>
<comment type="similarity">
    <text evidence="2 12">Belongs to the RNA methyltransferase RsmE family.</text>
</comment>
<name>A0A9E2BI79_PSYF1</name>
<comment type="caution">
    <text evidence="15">The sequence shown here is derived from an EMBL/GenBank/DDBJ whole genome shotgun (WGS) entry which is preliminary data.</text>
</comment>
<dbReference type="EMBL" id="QLTW01000110">
    <property type="protein sequence ID" value="MBT9145534.1"/>
    <property type="molecule type" value="Genomic_DNA"/>
</dbReference>
<dbReference type="InterPro" id="IPR015947">
    <property type="entry name" value="PUA-like_sf"/>
</dbReference>
<sequence length="240" mass="27467">MTIPRILEGQILGNEAVIEGEEYHYAKSVLRLKKNEEFYLRIGEEEYLVKVTAISSRELRGEIIKEAPLKKDLSVKIILAIGLPEKDTFSDVLYMATELGVQEFYPIITERVQYKINNSKRYHKIIKEAIRVSGRKTIPVLHKPQQLREFIINLPENDLFIVFYEESQTPLRQVLREVSPEVSLKKIVIFIGPEGGLEKKEVELLKSIGAREANLGEVIFKVRTAVSASLAIIAHHFNNL</sequence>
<evidence type="ECO:0000256" key="2">
    <source>
        <dbReference type="ARBA" id="ARBA00005528"/>
    </source>
</evidence>
<dbReference type="Gene3D" id="3.40.1280.10">
    <property type="match status" value="1"/>
</dbReference>
<dbReference type="SUPFAM" id="SSF88697">
    <property type="entry name" value="PUA domain-like"/>
    <property type="match status" value="1"/>
</dbReference>
<proteinExistence type="inferred from homology"/>
<dbReference type="GO" id="GO:0005737">
    <property type="term" value="C:cytoplasm"/>
    <property type="evidence" value="ECO:0007669"/>
    <property type="project" value="UniProtKB-SubCell"/>
</dbReference>
<evidence type="ECO:0000256" key="10">
    <source>
        <dbReference type="ARBA" id="ARBA00025699"/>
    </source>
</evidence>
<evidence type="ECO:0000259" key="14">
    <source>
        <dbReference type="Pfam" id="PF20260"/>
    </source>
</evidence>
<organism evidence="15 16">
    <name type="scientific">Psychracetigena formicireducens</name>
    <dbReference type="NCBI Taxonomy" id="2986056"/>
    <lineage>
        <taxon>Bacteria</taxon>
        <taxon>Bacillati</taxon>
        <taxon>Candidatus Lithacetigenota</taxon>
        <taxon>Candidatus Psychracetigena</taxon>
    </lineage>
</organism>
<evidence type="ECO:0000256" key="4">
    <source>
        <dbReference type="ARBA" id="ARBA00013673"/>
    </source>
</evidence>
<evidence type="ECO:0000256" key="11">
    <source>
        <dbReference type="ARBA" id="ARBA00047944"/>
    </source>
</evidence>
<keyword evidence="9 12" id="KW-0949">S-adenosyl-L-methionine</keyword>
<dbReference type="PIRSF" id="PIRSF015601">
    <property type="entry name" value="MTase_slr0722"/>
    <property type="match status" value="1"/>
</dbReference>
<dbReference type="InterPro" id="IPR046887">
    <property type="entry name" value="RsmE_PUA-like"/>
</dbReference>
<dbReference type="InterPro" id="IPR029028">
    <property type="entry name" value="Alpha/beta_knot_MTases"/>
</dbReference>
<evidence type="ECO:0000256" key="7">
    <source>
        <dbReference type="ARBA" id="ARBA00022603"/>
    </source>
</evidence>
<reference evidence="15 16" key="1">
    <citation type="journal article" date="2021" name="bioRxiv">
        <title>Unique metabolic strategies in Hadean analogues reveal hints for primordial physiology.</title>
        <authorList>
            <person name="Nobu M.K."/>
            <person name="Nakai R."/>
            <person name="Tamazawa S."/>
            <person name="Mori H."/>
            <person name="Toyoda A."/>
            <person name="Ijiri A."/>
            <person name="Suzuki S."/>
            <person name="Kurokawa K."/>
            <person name="Kamagata Y."/>
            <person name="Tamaki H."/>
        </authorList>
    </citation>
    <scope>NUCLEOTIDE SEQUENCE [LARGE SCALE GENOMIC DNA]</scope>
    <source>
        <strain evidence="15">BS525</strain>
    </source>
</reference>
<dbReference type="Pfam" id="PF20260">
    <property type="entry name" value="PUA_4"/>
    <property type="match status" value="1"/>
</dbReference>
<dbReference type="Pfam" id="PF04452">
    <property type="entry name" value="Methyltrans_RNA"/>
    <property type="match status" value="1"/>
</dbReference>
<gene>
    <name evidence="15" type="primary">rsmE</name>
    <name evidence="15" type="ORF">DDT42_01406</name>
</gene>
<dbReference type="PANTHER" id="PTHR30027">
    <property type="entry name" value="RIBOSOMAL RNA SMALL SUBUNIT METHYLTRANSFERASE E"/>
    <property type="match status" value="1"/>
</dbReference>
<evidence type="ECO:0000313" key="15">
    <source>
        <dbReference type="EMBL" id="MBT9145534.1"/>
    </source>
</evidence>
<comment type="catalytic activity">
    <reaction evidence="11 12">
        <text>uridine(1498) in 16S rRNA + S-adenosyl-L-methionine = N(3)-methyluridine(1498) in 16S rRNA + S-adenosyl-L-homocysteine + H(+)</text>
        <dbReference type="Rhea" id="RHEA:42920"/>
        <dbReference type="Rhea" id="RHEA-COMP:10283"/>
        <dbReference type="Rhea" id="RHEA-COMP:10284"/>
        <dbReference type="ChEBI" id="CHEBI:15378"/>
        <dbReference type="ChEBI" id="CHEBI:57856"/>
        <dbReference type="ChEBI" id="CHEBI:59789"/>
        <dbReference type="ChEBI" id="CHEBI:65315"/>
        <dbReference type="ChEBI" id="CHEBI:74502"/>
        <dbReference type="EC" id="2.1.1.193"/>
    </reaction>
</comment>
<evidence type="ECO:0000313" key="16">
    <source>
        <dbReference type="Proteomes" id="UP000811545"/>
    </source>
</evidence>
<feature type="domain" description="Ribosomal RNA small subunit methyltransferase E PUA-like" evidence="14">
    <location>
        <begin position="18"/>
        <end position="63"/>
    </location>
</feature>
<evidence type="ECO:0000256" key="5">
    <source>
        <dbReference type="ARBA" id="ARBA00022490"/>
    </source>
</evidence>
<dbReference type="AlphaFoldDB" id="A0A9E2BI79"/>
<dbReference type="EC" id="2.1.1.193" evidence="3 12"/>
<feature type="domain" description="Ribosomal RNA small subunit methyltransferase E methyltransferase" evidence="13">
    <location>
        <begin position="73"/>
        <end position="233"/>
    </location>
</feature>
<evidence type="ECO:0000256" key="8">
    <source>
        <dbReference type="ARBA" id="ARBA00022679"/>
    </source>
</evidence>
<dbReference type="InterPro" id="IPR006700">
    <property type="entry name" value="RsmE"/>
</dbReference>
<dbReference type="CDD" id="cd18084">
    <property type="entry name" value="RsmE-like"/>
    <property type="match status" value="1"/>
</dbReference>
<keyword evidence="5 12" id="KW-0963">Cytoplasm</keyword>
<evidence type="ECO:0000256" key="3">
    <source>
        <dbReference type="ARBA" id="ARBA00012328"/>
    </source>
</evidence>
<evidence type="ECO:0000256" key="1">
    <source>
        <dbReference type="ARBA" id="ARBA00004496"/>
    </source>
</evidence>
<dbReference type="GO" id="GO:0070475">
    <property type="term" value="P:rRNA base methylation"/>
    <property type="evidence" value="ECO:0007669"/>
    <property type="project" value="TreeGrafter"/>
</dbReference>
<dbReference type="SUPFAM" id="SSF75217">
    <property type="entry name" value="alpha/beta knot"/>
    <property type="match status" value="1"/>
</dbReference>
<dbReference type="Proteomes" id="UP000811545">
    <property type="component" value="Unassembled WGS sequence"/>
</dbReference>
<evidence type="ECO:0000256" key="9">
    <source>
        <dbReference type="ARBA" id="ARBA00022691"/>
    </source>
</evidence>
<evidence type="ECO:0000259" key="13">
    <source>
        <dbReference type="Pfam" id="PF04452"/>
    </source>
</evidence>
<dbReference type="NCBIfam" id="TIGR00046">
    <property type="entry name" value="RsmE family RNA methyltransferase"/>
    <property type="match status" value="1"/>
</dbReference>
<comment type="function">
    <text evidence="10 12">Specifically methylates the N3 position of the uracil ring of uridine 1498 (m3U1498) in 16S rRNA. Acts on the fully assembled 30S ribosomal subunit.</text>
</comment>
<evidence type="ECO:0000256" key="6">
    <source>
        <dbReference type="ARBA" id="ARBA00022552"/>
    </source>
</evidence>
<dbReference type="PANTHER" id="PTHR30027:SF3">
    <property type="entry name" value="16S RRNA (URACIL(1498)-N(3))-METHYLTRANSFERASE"/>
    <property type="match status" value="1"/>
</dbReference>
<dbReference type="GO" id="GO:0070042">
    <property type="term" value="F:rRNA (uridine-N3-)-methyltransferase activity"/>
    <property type="evidence" value="ECO:0007669"/>
    <property type="project" value="TreeGrafter"/>
</dbReference>
<keyword evidence="8 12" id="KW-0808">Transferase</keyword>
<keyword evidence="6 12" id="KW-0698">rRNA processing</keyword>
<evidence type="ECO:0000256" key="12">
    <source>
        <dbReference type="PIRNR" id="PIRNR015601"/>
    </source>
</evidence>
<protein>
    <recommendedName>
        <fullName evidence="4 12">Ribosomal RNA small subunit methyltransferase E</fullName>
        <ecNumber evidence="3 12">2.1.1.193</ecNumber>
    </recommendedName>
</protein>
<accession>A0A9E2BI79</accession>
<keyword evidence="7 12" id="KW-0489">Methyltransferase</keyword>
<dbReference type="InterPro" id="IPR029026">
    <property type="entry name" value="tRNA_m1G_MTases_N"/>
</dbReference>